<dbReference type="InterPro" id="IPR010827">
    <property type="entry name" value="BamA/TamA_POTRA"/>
</dbReference>
<keyword evidence="6 8" id="KW-0472">Membrane</keyword>
<keyword evidence="2 8" id="KW-1134">Transmembrane beta strand</keyword>
<protein>
    <recommendedName>
        <fullName evidence="8 9">Outer membrane protein assembly factor BamA</fullName>
    </recommendedName>
</protein>
<comment type="function">
    <text evidence="8">Part of the outer membrane protein assembly complex, which is involved in assembly and insertion of beta-barrel proteins into the outer membrane.</text>
</comment>
<dbReference type="InterPro" id="IPR023707">
    <property type="entry name" value="OM_assembly_BamA"/>
</dbReference>
<dbReference type="EMBL" id="AP023086">
    <property type="protein sequence ID" value="BCD97500.1"/>
    <property type="molecule type" value="Genomic_DNA"/>
</dbReference>
<evidence type="ECO:0000256" key="4">
    <source>
        <dbReference type="ARBA" id="ARBA00022729"/>
    </source>
</evidence>
<dbReference type="GO" id="GO:0051205">
    <property type="term" value="P:protein insertion into membrane"/>
    <property type="evidence" value="ECO:0007669"/>
    <property type="project" value="UniProtKB-UniRule"/>
</dbReference>
<keyword evidence="3 8" id="KW-0812">Transmembrane</keyword>
<dbReference type="FunFam" id="3.10.20.310:FF:000002">
    <property type="entry name" value="Outer membrane protein assembly factor BamA"/>
    <property type="match status" value="1"/>
</dbReference>
<gene>
    <name evidence="8" type="primary">bamA</name>
    <name evidence="11" type="ORF">MARGE09_P1701</name>
</gene>
<sequence>MKYTFRFGRVLPVILVTASLVIASSTWAQGFRIGDIQIEGLQRVSPAPVFAALPVVAGDYADSESVAAIMRALFATGFFTDIKVLHEGDVLIVRVFERPAISAVNLDGNKAIKSEQLETVMHDNGLKQGEILKREVLDGLVRELERQYVSQGRYSAAVEPEIVSQPNNQVEVNINIDEGDVAGIQHINIVGNKVFSDDELIGLFESKKAGWLSWITSDNRYAKERLTGDIEKLESFYLDRGYLDFNVVSTQVSLSPDKKSIFITLNVSEGEIYTVTDIEIAGDPVLPEETVKRLVLLRSGETFAQNLMTSTSEYITSLLGNAGYTNAKVEGIPDKNIEDKTVKVTFFIDPQKRVYVRRVMFRGNSRTSDEVLRREMRQMEAASASNSRIEQGKVRLERLGFFKEVNVENIPVPGTEDQVDVQYSVEEQHSDSISASLGYSQGYGATVGANLQVNNWLGTGKKVGIGINYNKYQTSYNFSYTDPYFTPDGVSRGISLYYRKRDTDGLQNTASYATNSYGLNLSFGYPMTEVQRVNFGVGLNHLEIIPGDYVMEEISSSFNQLDLSRYPYLYVNEDDLLTSFDPDGNGLLEDIALPINYVTEPMLTDYVEPGFVDKHGNEFNYASGNLSWVRSTLNRGILATRGNFQSVSLEVTSPASGLEYYKFELKGQYFQPVTRNLTLRLKGNIGYGDGYGDMDRLPFFENFYGGGFGSVRGFESNSLGPRQTPVIQYDTTPTEYVATDSNGDGIADFSDPRGEALILCDENRRDYLIRNGRPIARECEEGKLRLSVPDLGYNIRSIGGNFIVEMSSELIFPIPFIDDQRSMQMAAFIDAGNVFDTECGRYQANCFSFGFERLAASYGLGMTWISPMGPLTFSVAKPFQYNDFEYQQRETFQFSFGSGF</sequence>
<evidence type="ECO:0000256" key="7">
    <source>
        <dbReference type="ARBA" id="ARBA00023237"/>
    </source>
</evidence>
<evidence type="ECO:0000256" key="8">
    <source>
        <dbReference type="HAMAP-Rule" id="MF_01430"/>
    </source>
</evidence>
<dbReference type="Pfam" id="PF01103">
    <property type="entry name" value="Omp85"/>
    <property type="match status" value="1"/>
</dbReference>
<reference evidence="11 12" key="1">
    <citation type="journal article" date="2022" name="IScience">
        <title>An ultrasensitive nanofiber-based assay for enzymatic hydrolysis and deep-sea microbial degradation of cellulose.</title>
        <authorList>
            <person name="Tsudome M."/>
            <person name="Tachioka M."/>
            <person name="Miyazaki M."/>
            <person name="Uchimura K."/>
            <person name="Tsuda M."/>
            <person name="Takaki Y."/>
            <person name="Deguchi S."/>
        </authorList>
    </citation>
    <scope>NUCLEOTIDE SEQUENCE [LARGE SCALE GENOMIC DNA]</scope>
    <source>
        <strain evidence="11 12">GE09</strain>
    </source>
</reference>
<evidence type="ECO:0000259" key="10">
    <source>
        <dbReference type="PROSITE" id="PS51779"/>
    </source>
</evidence>
<proteinExistence type="inferred from homology"/>
<dbReference type="HAMAP" id="MF_01430">
    <property type="entry name" value="OM_assembly_BamA"/>
    <property type="match status" value="1"/>
</dbReference>
<evidence type="ECO:0000313" key="12">
    <source>
        <dbReference type="Proteomes" id="UP001320119"/>
    </source>
</evidence>
<dbReference type="Pfam" id="PF07244">
    <property type="entry name" value="POTRA"/>
    <property type="match status" value="4"/>
</dbReference>
<dbReference type="InterPro" id="IPR000184">
    <property type="entry name" value="Bac_surfAg_D15"/>
</dbReference>
<dbReference type="RefSeq" id="WP_236986967.1">
    <property type="nucleotide sequence ID" value="NZ_AP023086.1"/>
</dbReference>
<keyword evidence="12" id="KW-1185">Reference proteome</keyword>
<dbReference type="PANTHER" id="PTHR12815">
    <property type="entry name" value="SORTING AND ASSEMBLY MACHINERY SAMM50 PROTEIN FAMILY MEMBER"/>
    <property type="match status" value="1"/>
</dbReference>
<dbReference type="PIRSF" id="PIRSF006076">
    <property type="entry name" value="OM_assembly_OMP85"/>
    <property type="match status" value="1"/>
</dbReference>
<comment type="similarity">
    <text evidence="8">Belongs to the BamA family.</text>
</comment>
<evidence type="ECO:0000313" key="11">
    <source>
        <dbReference type="EMBL" id="BCD97500.1"/>
    </source>
</evidence>
<dbReference type="AlphaFoldDB" id="A0AAN2BK12"/>
<evidence type="ECO:0000256" key="5">
    <source>
        <dbReference type="ARBA" id="ARBA00022737"/>
    </source>
</evidence>
<dbReference type="InterPro" id="IPR034746">
    <property type="entry name" value="POTRA"/>
</dbReference>
<dbReference type="NCBIfam" id="TIGR03303">
    <property type="entry name" value="OM_YaeT"/>
    <property type="match status" value="1"/>
</dbReference>
<evidence type="ECO:0000256" key="9">
    <source>
        <dbReference type="NCBIfam" id="TIGR03303"/>
    </source>
</evidence>
<evidence type="ECO:0000256" key="1">
    <source>
        <dbReference type="ARBA" id="ARBA00004370"/>
    </source>
</evidence>
<dbReference type="Gene3D" id="2.40.160.50">
    <property type="entry name" value="membrane protein fhac: a member of the omp85/tpsb transporter family"/>
    <property type="match status" value="1"/>
</dbReference>
<dbReference type="Proteomes" id="UP001320119">
    <property type="component" value="Chromosome"/>
</dbReference>
<evidence type="ECO:0000256" key="6">
    <source>
        <dbReference type="ARBA" id="ARBA00023136"/>
    </source>
</evidence>
<dbReference type="Gene3D" id="3.10.20.310">
    <property type="entry name" value="membrane protein fhac"/>
    <property type="match status" value="5"/>
</dbReference>
<name>A0AAN2BK12_9GAMM</name>
<evidence type="ECO:0000256" key="3">
    <source>
        <dbReference type="ARBA" id="ARBA00022692"/>
    </source>
</evidence>
<feature type="domain" description="POTRA" evidence="10">
    <location>
        <begin position="31"/>
        <end position="98"/>
    </location>
</feature>
<comment type="subunit">
    <text evidence="8">Part of the Bam complex.</text>
</comment>
<organism evidence="11 12">
    <name type="scientific">Marinagarivorans cellulosilyticus</name>
    <dbReference type="NCBI Taxonomy" id="2721545"/>
    <lineage>
        <taxon>Bacteria</taxon>
        <taxon>Pseudomonadati</taxon>
        <taxon>Pseudomonadota</taxon>
        <taxon>Gammaproteobacteria</taxon>
        <taxon>Cellvibrionales</taxon>
        <taxon>Cellvibrionaceae</taxon>
        <taxon>Marinagarivorans</taxon>
    </lineage>
</organism>
<feature type="domain" description="POTRA" evidence="10">
    <location>
        <begin position="354"/>
        <end position="428"/>
    </location>
</feature>
<comment type="subcellular location">
    <subcellularLocation>
        <location evidence="8">Cell outer membrane</location>
    </subcellularLocation>
    <subcellularLocation>
        <location evidence="1">Membrane</location>
    </subcellularLocation>
</comment>
<keyword evidence="5 8" id="KW-0677">Repeat</keyword>
<accession>A0AAN2BK12</accession>
<dbReference type="GO" id="GO:1990063">
    <property type="term" value="C:Bam protein complex"/>
    <property type="evidence" value="ECO:0007669"/>
    <property type="project" value="TreeGrafter"/>
</dbReference>
<dbReference type="KEGG" id="marq:MARGE09_P1701"/>
<dbReference type="PROSITE" id="PS51779">
    <property type="entry name" value="POTRA"/>
    <property type="match status" value="4"/>
</dbReference>
<dbReference type="GO" id="GO:0043165">
    <property type="term" value="P:Gram-negative-bacterium-type cell outer membrane assembly"/>
    <property type="evidence" value="ECO:0007669"/>
    <property type="project" value="UniProtKB-UniRule"/>
</dbReference>
<dbReference type="InterPro" id="IPR039910">
    <property type="entry name" value="D15-like"/>
</dbReference>
<evidence type="ECO:0000256" key="2">
    <source>
        <dbReference type="ARBA" id="ARBA00022452"/>
    </source>
</evidence>
<keyword evidence="7 8" id="KW-0998">Cell outer membrane</keyword>
<feature type="domain" description="POTRA" evidence="10">
    <location>
        <begin position="99"/>
        <end position="179"/>
    </location>
</feature>
<feature type="domain" description="POTRA" evidence="10">
    <location>
        <begin position="182"/>
        <end position="270"/>
    </location>
</feature>
<keyword evidence="4 8" id="KW-0732">Signal</keyword>
<dbReference type="FunFam" id="3.10.20.310:FF:000001">
    <property type="entry name" value="Outer membrane protein assembly factor BamA"/>
    <property type="match status" value="1"/>
</dbReference>
<dbReference type="PANTHER" id="PTHR12815:SF23">
    <property type="entry name" value="OUTER MEMBRANE PROTEIN ASSEMBLY FACTOR BAMA"/>
    <property type="match status" value="1"/>
</dbReference>